<dbReference type="GO" id="GO:0008381">
    <property type="term" value="F:mechanosensitive monoatomic ion channel activity"/>
    <property type="evidence" value="ECO:0007669"/>
    <property type="project" value="UniProtKB-ARBA"/>
</dbReference>
<evidence type="ECO:0000256" key="3">
    <source>
        <dbReference type="ARBA" id="ARBA00022475"/>
    </source>
</evidence>
<dbReference type="RefSeq" id="WP_160131623.1">
    <property type="nucleotide sequence ID" value="NZ_CP019288.1"/>
</dbReference>
<feature type="domain" description="Mechanosensitive ion channel MscS C-terminal" evidence="9">
    <location>
        <begin position="258"/>
        <end position="340"/>
    </location>
</feature>
<dbReference type="InterPro" id="IPR049142">
    <property type="entry name" value="MS_channel_1st"/>
</dbReference>
<dbReference type="Gene3D" id="1.10.287.1260">
    <property type="match status" value="1"/>
</dbReference>
<evidence type="ECO:0000256" key="5">
    <source>
        <dbReference type="ARBA" id="ARBA00022989"/>
    </source>
</evidence>
<name>A0A7L4ZQX3_9FLAO</name>
<feature type="transmembrane region" description="Helical" evidence="7">
    <location>
        <begin position="15"/>
        <end position="35"/>
    </location>
</feature>
<dbReference type="SUPFAM" id="SSF82861">
    <property type="entry name" value="Mechanosensitive channel protein MscS (YggB), transmembrane region"/>
    <property type="match status" value="1"/>
</dbReference>
<dbReference type="OrthoDB" id="9809206at2"/>
<dbReference type="Pfam" id="PF21082">
    <property type="entry name" value="MS_channel_3rd"/>
    <property type="match status" value="1"/>
</dbReference>
<gene>
    <name evidence="11" type="primary">ynaI</name>
    <name evidence="11" type="ORF">IMCC3317_45190</name>
</gene>
<accession>A0A7L4ZQX3</accession>
<dbReference type="InterPro" id="IPR010920">
    <property type="entry name" value="LSM_dom_sf"/>
</dbReference>
<dbReference type="Pfam" id="PF21088">
    <property type="entry name" value="MS_channel_1st"/>
    <property type="match status" value="1"/>
</dbReference>
<evidence type="ECO:0000256" key="7">
    <source>
        <dbReference type="SAM" id="Phobius"/>
    </source>
</evidence>
<comment type="similarity">
    <text evidence="2">Belongs to the MscS (TC 1.A.23) family.</text>
</comment>
<dbReference type="InterPro" id="IPR011014">
    <property type="entry name" value="MscS_channel_TM-2"/>
</dbReference>
<dbReference type="InterPro" id="IPR049278">
    <property type="entry name" value="MS_channel_C"/>
</dbReference>
<dbReference type="Pfam" id="PF00924">
    <property type="entry name" value="MS_channel_2nd"/>
    <property type="match status" value="1"/>
</dbReference>
<evidence type="ECO:0000313" key="12">
    <source>
        <dbReference type="Proteomes" id="UP000464657"/>
    </source>
</evidence>
<dbReference type="SUPFAM" id="SSF82689">
    <property type="entry name" value="Mechanosensitive channel protein MscS (YggB), C-terminal domain"/>
    <property type="match status" value="1"/>
</dbReference>
<dbReference type="InterPro" id="IPR006685">
    <property type="entry name" value="MscS_channel_2nd"/>
</dbReference>
<keyword evidence="12" id="KW-1185">Reference proteome</keyword>
<dbReference type="Gene3D" id="2.30.30.60">
    <property type="match status" value="1"/>
</dbReference>
<dbReference type="GO" id="GO:0005886">
    <property type="term" value="C:plasma membrane"/>
    <property type="evidence" value="ECO:0007669"/>
    <property type="project" value="UniProtKB-SubCell"/>
</dbReference>
<organism evidence="11 12">
    <name type="scientific">Kordia antarctica</name>
    <dbReference type="NCBI Taxonomy" id="1218801"/>
    <lineage>
        <taxon>Bacteria</taxon>
        <taxon>Pseudomonadati</taxon>
        <taxon>Bacteroidota</taxon>
        <taxon>Flavobacteriia</taxon>
        <taxon>Flavobacteriales</taxon>
        <taxon>Flavobacteriaceae</taxon>
        <taxon>Kordia</taxon>
    </lineage>
</organism>
<protein>
    <submittedName>
        <fullName evidence="11">Low conductance mechanosensitive channel YnaI</fullName>
    </submittedName>
</protein>
<dbReference type="PANTHER" id="PTHR30566">
    <property type="entry name" value="YNAI-RELATED MECHANOSENSITIVE ION CHANNEL"/>
    <property type="match status" value="1"/>
</dbReference>
<keyword evidence="3" id="KW-1003">Cell membrane</keyword>
<evidence type="ECO:0000256" key="1">
    <source>
        <dbReference type="ARBA" id="ARBA00004651"/>
    </source>
</evidence>
<evidence type="ECO:0000259" key="10">
    <source>
        <dbReference type="Pfam" id="PF21088"/>
    </source>
</evidence>
<dbReference type="PANTHER" id="PTHR30566:SF5">
    <property type="entry name" value="MECHANOSENSITIVE ION CHANNEL PROTEIN 1, MITOCHONDRIAL-RELATED"/>
    <property type="match status" value="1"/>
</dbReference>
<dbReference type="InterPro" id="IPR011066">
    <property type="entry name" value="MscS_channel_C_sf"/>
</dbReference>
<dbReference type="AlphaFoldDB" id="A0A7L4ZQX3"/>
<feature type="transmembrane region" description="Helical" evidence="7">
    <location>
        <begin position="161"/>
        <end position="180"/>
    </location>
</feature>
<evidence type="ECO:0000256" key="4">
    <source>
        <dbReference type="ARBA" id="ARBA00022692"/>
    </source>
</evidence>
<dbReference type="SUPFAM" id="SSF50182">
    <property type="entry name" value="Sm-like ribonucleoproteins"/>
    <property type="match status" value="1"/>
</dbReference>
<keyword evidence="5 7" id="KW-1133">Transmembrane helix</keyword>
<proteinExistence type="inferred from homology"/>
<evidence type="ECO:0000259" key="9">
    <source>
        <dbReference type="Pfam" id="PF21082"/>
    </source>
</evidence>
<evidence type="ECO:0000313" key="11">
    <source>
        <dbReference type="EMBL" id="QHI39118.1"/>
    </source>
</evidence>
<feature type="transmembrane region" description="Helical" evidence="7">
    <location>
        <begin position="96"/>
        <end position="115"/>
    </location>
</feature>
<keyword evidence="4 7" id="KW-0812">Transmembrane</keyword>
<dbReference type="KEGG" id="kan:IMCC3317_45190"/>
<feature type="domain" description="Mechanosensitive ion channel MscS" evidence="8">
    <location>
        <begin position="182"/>
        <end position="247"/>
    </location>
</feature>
<keyword evidence="6 7" id="KW-0472">Membrane</keyword>
<comment type="subcellular location">
    <subcellularLocation>
        <location evidence="1">Cell membrane</location>
        <topology evidence="1">Multi-pass membrane protein</topology>
    </subcellularLocation>
</comment>
<feature type="domain" description="Mechanosensitive ion channel transmembrane helices 2/3" evidence="10">
    <location>
        <begin position="140"/>
        <end position="181"/>
    </location>
</feature>
<feature type="transmembrane region" description="Helical" evidence="7">
    <location>
        <begin position="135"/>
        <end position="155"/>
    </location>
</feature>
<evidence type="ECO:0000256" key="2">
    <source>
        <dbReference type="ARBA" id="ARBA00008017"/>
    </source>
</evidence>
<evidence type="ECO:0000259" key="8">
    <source>
        <dbReference type="Pfam" id="PF00924"/>
    </source>
</evidence>
<dbReference type="InterPro" id="IPR023408">
    <property type="entry name" value="MscS_beta-dom_sf"/>
</dbReference>
<dbReference type="Gene3D" id="3.30.70.100">
    <property type="match status" value="1"/>
</dbReference>
<dbReference type="Proteomes" id="UP000464657">
    <property type="component" value="Chromosome"/>
</dbReference>
<dbReference type="EMBL" id="CP019288">
    <property type="protein sequence ID" value="QHI39118.1"/>
    <property type="molecule type" value="Genomic_DNA"/>
</dbReference>
<evidence type="ECO:0000256" key="6">
    <source>
        <dbReference type="ARBA" id="ARBA00023136"/>
    </source>
</evidence>
<reference evidence="11 12" key="1">
    <citation type="journal article" date="2013" name="Int. J. Syst. Evol. Microbiol.">
        <title>Kordia antarctica sp. nov., isolated from Antarctic seawater.</title>
        <authorList>
            <person name="Baek K."/>
            <person name="Choi A."/>
            <person name="Kang I."/>
            <person name="Lee K."/>
            <person name="Cho J.C."/>
        </authorList>
    </citation>
    <scope>NUCLEOTIDE SEQUENCE [LARGE SCALE GENOMIC DNA]</scope>
    <source>
        <strain evidence="11 12">IMCC3317</strain>
    </source>
</reference>
<sequence>MLSILSNEYLLNTPTQWLIAAAYIAGGIIVAKLVYFIFKLIAKGLTSKTKSKLDDVLIDTLEKPVIFAITVLGFYLGMQQLNMTTEVATFVSNTNVVLIIVCITWFIARFVNALVEEYMEPAIEVSESRSKKQLLPIVTKVISVTIWIIGIIIAFNSIGYNLAGLIAGLGIGGLAFALAAKDYLQNIFGGISVFTDKPFKIDDRIKIDGFDGKVEEIGIRSSRIRTLSGSLVTIPNSMFINNSVENVALEPTRKIMLRLGLTYDTSSDKMQEAMEILKQINADNQEIVTELPVVFFENFADFSLVVLFIYYIRKEADIPLAQNKMNLEILTRFEAAGLDFAFPTHTIYNIKEKSVNK</sequence>